<dbReference type="Gene3D" id="1.10.340.70">
    <property type="match status" value="1"/>
</dbReference>
<protein>
    <submittedName>
        <fullName evidence="10 11">Uncharacterized protein LOC113835176</fullName>
    </submittedName>
</protein>
<dbReference type="Pfam" id="PF00075">
    <property type="entry name" value="RNase_H"/>
    <property type="match status" value="1"/>
</dbReference>
<dbReference type="Proteomes" id="UP001108280">
    <property type="component" value="Chromosome 4"/>
</dbReference>
<evidence type="ECO:0000256" key="6">
    <source>
        <dbReference type="ARBA" id="ARBA00022918"/>
    </source>
</evidence>
<dbReference type="KEGG" id="cge:113835176"/>
<dbReference type="InterPro" id="IPR002156">
    <property type="entry name" value="RNaseH_domain"/>
</dbReference>
<dbReference type="InterPro" id="IPR036397">
    <property type="entry name" value="RNaseH_sf"/>
</dbReference>
<evidence type="ECO:0000313" key="10">
    <source>
        <dbReference type="RefSeq" id="XP_027266694.1"/>
    </source>
</evidence>
<dbReference type="InterPro" id="IPR039464">
    <property type="entry name" value="Gag-pol_Znf-H3C2"/>
</dbReference>
<keyword evidence="2" id="KW-0548">Nucleotidyltransferase</keyword>
<evidence type="ECO:0000256" key="3">
    <source>
        <dbReference type="ARBA" id="ARBA00022722"/>
    </source>
</evidence>
<keyword evidence="6" id="KW-0695">RNA-directed DNA polymerase</keyword>
<dbReference type="SUPFAM" id="SSF53098">
    <property type="entry name" value="Ribonuclease H-like"/>
    <property type="match status" value="2"/>
</dbReference>
<dbReference type="RefSeq" id="XP_035299770.1">
    <property type="nucleotide sequence ID" value="XM_035443879.1"/>
</dbReference>
<dbReference type="OrthoDB" id="9634777at2759"/>
<dbReference type="PANTHER" id="PTHR41694:SF5">
    <property type="entry name" value="RIBONUCLEASE H"/>
    <property type="match status" value="1"/>
</dbReference>
<evidence type="ECO:0000313" key="12">
    <source>
        <dbReference type="RefSeq" id="XP_035299768.1"/>
    </source>
</evidence>
<dbReference type="Pfam" id="PF00665">
    <property type="entry name" value="rve"/>
    <property type="match status" value="1"/>
</dbReference>
<evidence type="ECO:0000256" key="4">
    <source>
        <dbReference type="ARBA" id="ARBA00022759"/>
    </source>
</evidence>
<keyword evidence="4" id="KW-0255">Endonuclease</keyword>
<organism evidence="9 11">
    <name type="scientific">Cricetulus griseus</name>
    <name type="common">Chinese hamster</name>
    <name type="synonym">Cricetulus barabensis griseus</name>
    <dbReference type="NCBI Taxonomy" id="10029"/>
    <lineage>
        <taxon>Eukaryota</taxon>
        <taxon>Metazoa</taxon>
        <taxon>Chordata</taxon>
        <taxon>Craniata</taxon>
        <taxon>Vertebrata</taxon>
        <taxon>Euteleostomi</taxon>
        <taxon>Mammalia</taxon>
        <taxon>Eutheria</taxon>
        <taxon>Euarchontoglires</taxon>
        <taxon>Glires</taxon>
        <taxon>Rodentia</taxon>
        <taxon>Myomorpha</taxon>
        <taxon>Muroidea</taxon>
        <taxon>Cricetidae</taxon>
        <taxon>Cricetinae</taxon>
        <taxon>Cricetulus</taxon>
    </lineage>
</organism>
<dbReference type="Pfam" id="PF18697">
    <property type="entry name" value="MLVIN_C"/>
    <property type="match status" value="1"/>
</dbReference>
<dbReference type="InterPro" id="IPR001584">
    <property type="entry name" value="Integrase_cat-core"/>
</dbReference>
<dbReference type="RefSeq" id="XP_035299767.1">
    <property type="nucleotide sequence ID" value="XM_035443876.1"/>
</dbReference>
<dbReference type="RefSeq" id="XP_035299768.1">
    <property type="nucleotide sequence ID" value="XM_035443877.1"/>
</dbReference>
<sequence>MDGSSFLQDDIRKAGAAVVDRQTTIWASALPPGTSAQRAELIALTQALKMAEGRRVNIYTDSCYAFARAHVHGEIYRRRGLLTSAGKDIKNKTEILELLQALSLPRRLSIIHCPGHQKGNDPVARGNRMADEEARKAALGPQILSLKTSDPTPCQGFEYTDSDLETVQSLGANYDQEANVWCYQGKILLPQGAAKELLSQLHQWAHLGHIKLKTLLQQEEQTYYIHNLNALIQQITSTCTPCAKVNAGRLKLPEGTRVRGKWPGTNWEVDFTEIRPGSFGNRYLLVFTDTFSGWTEAFPTKHETAQVVVKKILEEMFLRFGLPTVIGSDNGPAFVSQARLRALQIIQNQIWKPLAAVYQAGNPAVPHPFQIGDSVYIRRHQSKTLEPRWKGPYTVLLTTPKALKVDGIAA</sequence>
<dbReference type="Pfam" id="PF16721">
    <property type="entry name" value="zf-H3C2"/>
    <property type="match status" value="1"/>
</dbReference>
<dbReference type="GO" id="GO:0003964">
    <property type="term" value="F:RNA-directed DNA polymerase activity"/>
    <property type="evidence" value="ECO:0007669"/>
    <property type="project" value="UniProtKB-KW"/>
</dbReference>
<evidence type="ECO:0000313" key="9">
    <source>
        <dbReference type="Proteomes" id="UP001108280"/>
    </source>
</evidence>
<dbReference type="GO" id="GO:0015074">
    <property type="term" value="P:DNA integration"/>
    <property type="evidence" value="ECO:0007669"/>
    <property type="project" value="InterPro"/>
</dbReference>
<dbReference type="PROSITE" id="PS50879">
    <property type="entry name" value="RNASE_H_1"/>
    <property type="match status" value="1"/>
</dbReference>
<dbReference type="GeneID" id="113835176"/>
<accession>A0A9J7JXL0</accession>
<keyword evidence="5" id="KW-0378">Hydrolase</keyword>
<evidence type="ECO:0000256" key="1">
    <source>
        <dbReference type="ARBA" id="ARBA00022679"/>
    </source>
</evidence>
<dbReference type="GO" id="GO:0004523">
    <property type="term" value="F:RNA-DNA hybrid ribonuclease activity"/>
    <property type="evidence" value="ECO:0007669"/>
    <property type="project" value="InterPro"/>
</dbReference>
<name>A0A9J7JXL0_CRIGR</name>
<keyword evidence="9" id="KW-1185">Reference proteome</keyword>
<dbReference type="GO" id="GO:0003676">
    <property type="term" value="F:nucleic acid binding"/>
    <property type="evidence" value="ECO:0007669"/>
    <property type="project" value="InterPro"/>
</dbReference>
<dbReference type="Gene3D" id="2.30.30.850">
    <property type="match status" value="1"/>
</dbReference>
<feature type="domain" description="RNase H type-1" evidence="7">
    <location>
        <begin position="1"/>
        <end position="139"/>
    </location>
</feature>
<gene>
    <name evidence="10 11 12 13 14" type="primary">LOC113835176</name>
</gene>
<dbReference type="InterPro" id="IPR040643">
    <property type="entry name" value="MLVIN_C"/>
</dbReference>
<evidence type="ECO:0000259" key="8">
    <source>
        <dbReference type="PROSITE" id="PS50994"/>
    </source>
</evidence>
<dbReference type="InterPro" id="IPR012337">
    <property type="entry name" value="RNaseH-like_sf"/>
</dbReference>
<reference evidence="9" key="2">
    <citation type="journal article" date="2020" name="Biotechnol. Bioeng.">
        <title>Chromosome-scale scaffolds for the Chinese hamster reference genome assembly to facilitate the study of the CHO epigenome.</title>
        <authorList>
            <person name="Hilliard W."/>
            <person name="MacDonald M."/>
            <person name="Lee K.H."/>
        </authorList>
    </citation>
    <scope>NUCLEOTIDE SEQUENCE [LARGE SCALE GENOMIC DNA]</scope>
    <source>
        <strain evidence="9">17A/GY</strain>
    </source>
</reference>
<evidence type="ECO:0000259" key="7">
    <source>
        <dbReference type="PROSITE" id="PS50879"/>
    </source>
</evidence>
<dbReference type="PANTHER" id="PTHR41694">
    <property type="entry name" value="ENDOGENOUS RETROVIRUS GROUP K MEMBER POL PROTEIN"/>
    <property type="match status" value="1"/>
</dbReference>
<dbReference type="Gene3D" id="3.30.420.10">
    <property type="entry name" value="Ribonuclease H-like superfamily/Ribonuclease H"/>
    <property type="match status" value="2"/>
</dbReference>
<evidence type="ECO:0000256" key="2">
    <source>
        <dbReference type="ARBA" id="ARBA00022695"/>
    </source>
</evidence>
<evidence type="ECO:0000256" key="5">
    <source>
        <dbReference type="ARBA" id="ARBA00022801"/>
    </source>
</evidence>
<evidence type="ECO:0000313" key="14">
    <source>
        <dbReference type="RefSeq" id="XP_035299770.1"/>
    </source>
</evidence>
<evidence type="ECO:0000313" key="13">
    <source>
        <dbReference type="RefSeq" id="XP_035299769.1"/>
    </source>
</evidence>
<proteinExistence type="predicted"/>
<keyword evidence="1" id="KW-0808">Transferase</keyword>
<reference evidence="9" key="1">
    <citation type="journal article" date="2018" name="Biotechnol. Bioeng.">
        <title>A reference genome of the Chinese hamster based on a hybrid assembly strategy.</title>
        <authorList>
            <person name="Rupp O."/>
            <person name="MacDonald M.L."/>
            <person name="Li S."/>
            <person name="Dhiman H."/>
            <person name="Polson S."/>
            <person name="Griep S."/>
            <person name="Heffner K."/>
            <person name="Hernandez I."/>
            <person name="Brinkrolf K."/>
            <person name="Jadhav V."/>
            <person name="Samoudi M."/>
            <person name="Hao H."/>
            <person name="Kingham B."/>
            <person name="Goesmann A."/>
            <person name="Betenbaugh M.J."/>
            <person name="Lewis N.E."/>
            <person name="Borth N."/>
            <person name="Lee K.H."/>
        </authorList>
    </citation>
    <scope>NUCLEOTIDE SEQUENCE [LARGE SCALE GENOMIC DNA]</scope>
    <source>
        <strain evidence="9">17A/GY</strain>
    </source>
</reference>
<dbReference type="CDD" id="cd09273">
    <property type="entry name" value="RNase_HI_RT_Bel"/>
    <property type="match status" value="1"/>
</dbReference>
<reference evidence="10 11" key="3">
    <citation type="submission" date="2025-04" db="UniProtKB">
        <authorList>
            <consortium name="RefSeq"/>
        </authorList>
    </citation>
    <scope>IDENTIFICATION</scope>
    <source>
        <strain evidence="10 11">17A/GY</strain>
        <tissue evidence="10 11">Liver</tissue>
    </source>
</reference>
<dbReference type="AlphaFoldDB" id="A0A9J7JXL0"/>
<dbReference type="RefSeq" id="XP_027266694.1">
    <property type="nucleotide sequence ID" value="XM_027410893.2"/>
</dbReference>
<evidence type="ECO:0000313" key="11">
    <source>
        <dbReference type="RefSeq" id="XP_035299767.1"/>
    </source>
</evidence>
<feature type="domain" description="Integrase catalytic" evidence="8">
    <location>
        <begin position="259"/>
        <end position="343"/>
    </location>
</feature>
<dbReference type="PROSITE" id="PS50994">
    <property type="entry name" value="INTEGRASE"/>
    <property type="match status" value="1"/>
</dbReference>
<keyword evidence="3" id="KW-0540">Nuclease</keyword>
<dbReference type="RefSeq" id="XP_035299769.1">
    <property type="nucleotide sequence ID" value="XM_035443878.1"/>
</dbReference>